<gene>
    <name evidence="4" type="ORF">EQ803_27575</name>
</gene>
<dbReference type="SUPFAM" id="SSF48371">
    <property type="entry name" value="ARM repeat"/>
    <property type="match status" value="1"/>
</dbReference>
<organism evidence="4 5">
    <name type="scientific">Bacillus thuringiensis</name>
    <dbReference type="NCBI Taxonomy" id="1428"/>
    <lineage>
        <taxon>Bacteria</taxon>
        <taxon>Bacillati</taxon>
        <taxon>Bacillota</taxon>
        <taxon>Bacilli</taxon>
        <taxon>Bacillales</taxon>
        <taxon>Bacillaceae</taxon>
        <taxon>Bacillus</taxon>
        <taxon>Bacillus cereus group</taxon>
    </lineage>
</organism>
<evidence type="ECO:0000256" key="1">
    <source>
        <dbReference type="SAM" id="Coils"/>
    </source>
</evidence>
<keyword evidence="3" id="KW-0812">Transmembrane</keyword>
<feature type="compositionally biased region" description="Polar residues" evidence="2">
    <location>
        <begin position="1172"/>
        <end position="1188"/>
    </location>
</feature>
<evidence type="ECO:0000313" key="5">
    <source>
        <dbReference type="Proteomes" id="UP000297630"/>
    </source>
</evidence>
<evidence type="ECO:0000313" key="4">
    <source>
        <dbReference type="EMBL" id="TFF43610.1"/>
    </source>
</evidence>
<feature type="region of interest" description="Disordered" evidence="2">
    <location>
        <begin position="1162"/>
        <end position="1188"/>
    </location>
</feature>
<accession>A0A4Y8SY97</accession>
<evidence type="ECO:0000256" key="2">
    <source>
        <dbReference type="SAM" id="MobiDB-lite"/>
    </source>
</evidence>
<dbReference type="AlphaFoldDB" id="A0A4Y8SY97"/>
<dbReference type="Proteomes" id="UP000297630">
    <property type="component" value="Unassembled WGS sequence"/>
</dbReference>
<dbReference type="InterPro" id="IPR016024">
    <property type="entry name" value="ARM-type_fold"/>
</dbReference>
<feature type="transmembrane region" description="Helical" evidence="3">
    <location>
        <begin position="211"/>
        <end position="229"/>
    </location>
</feature>
<name>A0A4Y8SY97_BACTU</name>
<dbReference type="RefSeq" id="WP_134656482.1">
    <property type="nucleotide sequence ID" value="NZ_SCLP01000022.1"/>
</dbReference>
<evidence type="ECO:0000256" key="3">
    <source>
        <dbReference type="SAM" id="Phobius"/>
    </source>
</evidence>
<feature type="transmembrane region" description="Helical" evidence="3">
    <location>
        <begin position="647"/>
        <end position="671"/>
    </location>
</feature>
<protein>
    <submittedName>
        <fullName evidence="4">Tail length tape measure protein</fullName>
    </submittedName>
</protein>
<feature type="transmembrane region" description="Helical" evidence="3">
    <location>
        <begin position="292"/>
        <end position="312"/>
    </location>
</feature>
<comment type="caution">
    <text evidence="4">The sequence shown here is derived from an EMBL/GenBank/DDBJ whole genome shotgun (WGS) entry which is preliminary data.</text>
</comment>
<proteinExistence type="predicted"/>
<keyword evidence="3" id="KW-1133">Transmembrane helix</keyword>
<keyword evidence="3" id="KW-0472">Membrane</keyword>
<keyword evidence="1" id="KW-0175">Coiled coil</keyword>
<feature type="transmembrane region" description="Helical" evidence="3">
    <location>
        <begin position="349"/>
        <end position="367"/>
    </location>
</feature>
<reference evidence="4 5" key="1">
    <citation type="submission" date="2019-01" db="EMBL/GenBank/DDBJ databases">
        <title>Draft genome sequence of Bacillus sp. DPC6431.</title>
        <authorList>
            <person name="Arbulu S."/>
            <person name="Murphy K."/>
            <person name="O'Sullivan O."/>
            <person name="Rea M.C."/>
            <person name="Hill C."/>
            <person name="Ross R.P."/>
        </authorList>
    </citation>
    <scope>NUCLEOTIDE SEQUENCE [LARGE SCALE GENOMIC DNA]</scope>
    <source>
        <strain evidence="4 5">DPC6431</strain>
    </source>
</reference>
<dbReference type="EMBL" id="SCLP01000022">
    <property type="protein sequence ID" value="TFF43610.1"/>
    <property type="molecule type" value="Genomic_DNA"/>
</dbReference>
<feature type="transmembrane region" description="Helical" evidence="3">
    <location>
        <begin position="264"/>
        <end position="286"/>
    </location>
</feature>
<sequence length="1235" mass="132525">MATQEELVVQFRAETDQIRRELAAMQREMNNFVNATARSSRYYHRSLENMGDANSEYSRRLRQMKYEQREAMRPHIEELKRTKLAYLDAAMGMATYTGSAQDLIAQVNEIGKAEKAANDEIMKLDRMKQASILQTIGMMNNMSTTSSKLQANLQRMGNPLYNVSRGALMATNAMERLANRSSAAQLALEFLGPNANMKELNDQIRIINQSVMGMGQAFLVVGIGAVMFYNKLHQANMEMNPKYAKAYKDMMDSLTEALQPMRDAFAALMIPIYNFVNAIAKMVIAFNEAHPVLARFIQGTMMLVPALTLLLLPLGAGMGLLKGYRAAFAALWMIIKPAVLVLAMASPVAWALAAAITGLAVGFAYAYKNIEPFHNAINNVLKALKGFWKVLSGKKDAGVELLKAAGLSDDTISKLTSAVDKVHFILNGTGMLFKAFWQELKSRGSADKDLLRAAGLSDGAINAFTGAGAKIGHNLNAIKMLIGAFGKEVKKQGSADIDLLKAAGISDKSINAFTKAGAKVNHNLNSIKLLLKAFGQEVKAGGTADIDLLVAAGIPVGAIEKVVSFGRALNSALNTVKAVIKGFSLSFSGNSDGAMQLMQAMGLNDNLISMVVSFGEKLRSVFDYVKQAIINAFHGDFTQITNVFVKLIPSIIAILLGGVPGLIIGIATLFARMSDAAGIGGEVLIQKFGEVMNKFVAWYANFVTAKLPVFLEQGMQIIVSFIQGILQALPQLVETYAQIMTTLITTLTTHLPQIIQTGVSLIQTLVLAIIQALPYMMQASTQIISTLIQGITQLLPMLIDTAIQIITTLVQAIIPLIPQVLDAGIQILLALINGIIQVLPQLIESAMQIITTLLNTIVQNLSLIIDAGIQILMALINGILQILPQLIDTALQVITQFITIIMQNLPQILEAGIQILMKLVEGIIQMLPQIVDAVIQIITKFTDVVVQNLPQIIDAGVKILTKLIEGIIKMTPQLAAAALQIMAKLISTIIQHLPQLLSAGVQLIEALVEGILSLVGAVFSAAVEIGSQLIDALGDVDLFEIGVNIVQGLINGIGSMVGAAWDAAVEVASSVADAVSGFLNIHSPSRLMRDYGIYTGQGLVKGIGSMESPVYRAARTMAESVKDAFDSLSEGIVLGDVSMGTVSGPAIPMVSAGYKTPSSISNVSSTSGFSGATLSKSTNDSRPSNKVQNATPAIIENVIIIDSTEVVRAIGDKIDVDQGKRIVNQSFVMGQKGGR</sequence>
<feature type="coiled-coil region" evidence="1">
    <location>
        <begin position="8"/>
        <end position="35"/>
    </location>
</feature>